<dbReference type="GO" id="GO:0005743">
    <property type="term" value="C:mitochondrial inner membrane"/>
    <property type="evidence" value="ECO:0007669"/>
    <property type="project" value="UniProtKB-SubCell"/>
</dbReference>
<reference evidence="11" key="2">
    <citation type="submission" date="2025-09" db="UniProtKB">
        <authorList>
            <consortium name="Ensembl"/>
        </authorList>
    </citation>
    <scope>IDENTIFICATION</scope>
</reference>
<keyword evidence="9" id="KW-0472">Membrane</keyword>
<dbReference type="InterPro" id="IPR027896">
    <property type="entry name" value="UQCC3"/>
</dbReference>
<evidence type="ECO:0000256" key="1">
    <source>
        <dbReference type="ARBA" id="ARBA00002879"/>
    </source>
</evidence>
<dbReference type="PANTHER" id="PTHR36465:SF1">
    <property type="entry name" value="UBIQUINOL-CYTOCHROME-C REDUCTASE COMPLEX ASSEMBLY FACTOR 3"/>
    <property type="match status" value="1"/>
</dbReference>
<evidence type="ECO:0000256" key="6">
    <source>
        <dbReference type="ARBA" id="ARBA00022792"/>
    </source>
</evidence>
<evidence type="ECO:0000256" key="4">
    <source>
        <dbReference type="ARBA" id="ARBA00016475"/>
    </source>
</evidence>
<evidence type="ECO:0000256" key="3">
    <source>
        <dbReference type="ARBA" id="ARBA00006970"/>
    </source>
</evidence>
<evidence type="ECO:0000256" key="10">
    <source>
        <dbReference type="ARBA" id="ARBA00023310"/>
    </source>
</evidence>
<comment type="similarity">
    <text evidence="3">Belongs to the UQCC3 family.</text>
</comment>
<evidence type="ECO:0000256" key="5">
    <source>
        <dbReference type="ARBA" id="ARBA00022692"/>
    </source>
</evidence>
<keyword evidence="6" id="KW-0999">Mitochondrion inner membrane</keyword>
<keyword evidence="8" id="KW-0496">Mitochondrion</keyword>
<evidence type="ECO:0000313" key="11">
    <source>
        <dbReference type="Ensembl" id="ENSCVAP00000018348.1"/>
    </source>
</evidence>
<keyword evidence="10" id="KW-0066">ATP synthesis</keyword>
<proteinExistence type="inferred from homology"/>
<accession>A0A3Q2DGX2</accession>
<keyword evidence="5" id="KW-0812">Transmembrane</keyword>
<organism evidence="11 12">
    <name type="scientific">Cyprinodon variegatus</name>
    <name type="common">Sheepshead minnow</name>
    <dbReference type="NCBI Taxonomy" id="28743"/>
    <lineage>
        <taxon>Eukaryota</taxon>
        <taxon>Metazoa</taxon>
        <taxon>Chordata</taxon>
        <taxon>Craniata</taxon>
        <taxon>Vertebrata</taxon>
        <taxon>Euteleostomi</taxon>
        <taxon>Actinopterygii</taxon>
        <taxon>Neopterygii</taxon>
        <taxon>Teleostei</taxon>
        <taxon>Neoteleostei</taxon>
        <taxon>Acanthomorphata</taxon>
        <taxon>Ovalentaria</taxon>
        <taxon>Atherinomorphae</taxon>
        <taxon>Cyprinodontiformes</taxon>
        <taxon>Cyprinodontidae</taxon>
        <taxon>Cyprinodon</taxon>
    </lineage>
</organism>
<evidence type="ECO:0000313" key="12">
    <source>
        <dbReference type="Proteomes" id="UP000265020"/>
    </source>
</evidence>
<protein>
    <recommendedName>
        <fullName evidence="4">Ubiquinol-cytochrome-c reductase complex assembly factor 3</fullName>
    </recommendedName>
</protein>
<dbReference type="Proteomes" id="UP000265020">
    <property type="component" value="Unassembled WGS sequence"/>
</dbReference>
<evidence type="ECO:0000256" key="8">
    <source>
        <dbReference type="ARBA" id="ARBA00023128"/>
    </source>
</evidence>
<dbReference type="Pfam" id="PF15141">
    <property type="entry name" value="UQCC3"/>
    <property type="match status" value="1"/>
</dbReference>
<dbReference type="GO" id="GO:0006754">
    <property type="term" value="P:ATP biosynthetic process"/>
    <property type="evidence" value="ECO:0007669"/>
    <property type="project" value="UniProtKB-KW"/>
</dbReference>
<evidence type="ECO:0000256" key="2">
    <source>
        <dbReference type="ARBA" id="ARBA00004434"/>
    </source>
</evidence>
<dbReference type="PANTHER" id="PTHR36465">
    <property type="entry name" value="UBIQUINOL-CYTOCHROME-C REDUCTASE COMPLEX ASSEMBLY FACTOR 3"/>
    <property type="match status" value="1"/>
</dbReference>
<comment type="subcellular location">
    <subcellularLocation>
        <location evidence="2">Mitochondrion inner membrane</location>
        <topology evidence="2">Single-pass membrane protein</topology>
    </subcellularLocation>
</comment>
<comment type="function">
    <text evidence="1">Required for the assembly of the ubiquinol-cytochrome c reductase complex (mitochondrial respiratory chain complex III or cytochrome b-c1 complex), mediating cytochrome b recruitment and probably stabilization within the complex. Thereby, plays an important role in ATP production by mitochondria. Cardiolipin-binding protein, it may also control the cardiolipin composition of mitochondria membranes and their morphology.</text>
</comment>
<dbReference type="AlphaFoldDB" id="A0A3Q2DGX2"/>
<keyword evidence="7" id="KW-1133">Transmembrane helix</keyword>
<name>A0A3Q2DGX2_CYPVA</name>
<sequence>MPGGWVVLIRSSAVSCSSSVMGSWAILVNEFLSCPLVHQNLPESNPVRMEETRQRNAMVMQALKDAAETSENLARGKKQQD</sequence>
<evidence type="ECO:0000256" key="7">
    <source>
        <dbReference type="ARBA" id="ARBA00022989"/>
    </source>
</evidence>
<dbReference type="Ensembl" id="ENSCVAT00000027252.1">
    <property type="protein sequence ID" value="ENSCVAP00000018348.1"/>
    <property type="gene ID" value="ENSCVAG00000021588.1"/>
</dbReference>
<reference evidence="11" key="1">
    <citation type="submission" date="2025-08" db="UniProtKB">
        <authorList>
            <consortium name="Ensembl"/>
        </authorList>
    </citation>
    <scope>IDENTIFICATION</scope>
</reference>
<evidence type="ECO:0000256" key="9">
    <source>
        <dbReference type="ARBA" id="ARBA00023136"/>
    </source>
</evidence>
<dbReference type="GO" id="GO:0034551">
    <property type="term" value="P:mitochondrial respiratory chain complex III assembly"/>
    <property type="evidence" value="ECO:0007669"/>
    <property type="project" value="InterPro"/>
</dbReference>
<keyword evidence="12" id="KW-1185">Reference proteome</keyword>